<evidence type="ECO:0000256" key="8">
    <source>
        <dbReference type="ARBA" id="ARBA00023274"/>
    </source>
</evidence>
<dbReference type="GO" id="GO:0003723">
    <property type="term" value="F:RNA binding"/>
    <property type="evidence" value="ECO:0007669"/>
    <property type="project" value="UniProtKB-UniRule"/>
</dbReference>
<evidence type="ECO:0000313" key="11">
    <source>
        <dbReference type="EMBL" id="PFX31876.1"/>
    </source>
</evidence>
<dbReference type="SUPFAM" id="SSF55315">
    <property type="entry name" value="L30e-like"/>
    <property type="match status" value="1"/>
</dbReference>
<gene>
    <name evidence="11" type="primary">nhp2l1</name>
    <name evidence="11" type="ORF">AWC38_SpisGene3302</name>
</gene>
<dbReference type="GO" id="GO:0000398">
    <property type="term" value="P:mRNA splicing, via spliceosome"/>
    <property type="evidence" value="ECO:0007669"/>
    <property type="project" value="UniProtKB-UniRule"/>
</dbReference>
<keyword evidence="5 9" id="KW-0694">RNA-binding</keyword>
<dbReference type="OrthoDB" id="1924699at2759"/>
<comment type="subcellular location">
    <subcellularLocation>
        <location evidence="1 9">Nucleus</location>
        <location evidence="1 9">Nucleolus</location>
    </subcellularLocation>
</comment>
<dbReference type="GO" id="GO:0005681">
    <property type="term" value="C:spliceosomal complex"/>
    <property type="evidence" value="ECO:0007669"/>
    <property type="project" value="UniProtKB-KW"/>
</dbReference>
<dbReference type="Proteomes" id="UP000225706">
    <property type="component" value="Unassembled WGS sequence"/>
</dbReference>
<dbReference type="PRINTS" id="PR00883">
    <property type="entry name" value="NUCLEARHMG"/>
</dbReference>
<comment type="caution">
    <text evidence="11">The sequence shown here is derived from an EMBL/GenBank/DDBJ whole genome shotgun (WGS) entry which is preliminary data.</text>
</comment>
<keyword evidence="4" id="KW-0747">Spliceosome</keyword>
<dbReference type="InterPro" id="IPR004037">
    <property type="entry name" value="Ribosomal_eL8-like_CS"/>
</dbReference>
<evidence type="ECO:0000256" key="7">
    <source>
        <dbReference type="ARBA" id="ARBA00023242"/>
    </source>
</evidence>
<evidence type="ECO:0000256" key="5">
    <source>
        <dbReference type="ARBA" id="ARBA00022884"/>
    </source>
</evidence>
<dbReference type="PRINTS" id="PR00881">
    <property type="entry name" value="L7ARS6FAMILY"/>
</dbReference>
<accession>A0A2B4SR87</accession>
<dbReference type="InterPro" id="IPR018492">
    <property type="entry name" value="Ribosomal_eL8/Nhp2"/>
</dbReference>
<keyword evidence="3" id="KW-0507">mRNA processing</keyword>
<keyword evidence="12" id="KW-1185">Reference proteome</keyword>
<dbReference type="Gene3D" id="3.30.1330.30">
    <property type="match status" value="1"/>
</dbReference>
<dbReference type="GO" id="GO:0042254">
    <property type="term" value="P:ribosome biogenesis"/>
    <property type="evidence" value="ECO:0007669"/>
    <property type="project" value="InterPro"/>
</dbReference>
<evidence type="ECO:0000256" key="1">
    <source>
        <dbReference type="ARBA" id="ARBA00004604"/>
    </source>
</evidence>
<reference evidence="12" key="1">
    <citation type="journal article" date="2017" name="bioRxiv">
        <title>Comparative analysis of the genomes of Stylophora pistillata and Acropora digitifera provides evidence for extensive differences between species of corals.</title>
        <authorList>
            <person name="Voolstra C.R."/>
            <person name="Li Y."/>
            <person name="Liew Y.J."/>
            <person name="Baumgarten S."/>
            <person name="Zoccola D."/>
            <person name="Flot J.-F."/>
            <person name="Tambutte S."/>
            <person name="Allemand D."/>
            <person name="Aranda M."/>
        </authorList>
    </citation>
    <scope>NUCLEOTIDE SEQUENCE [LARGE SCALE GENOMIC DNA]</scope>
</reference>
<comment type="similarity">
    <text evidence="2 9">Belongs to the eukaryotic ribosomal protein eL8 family.</text>
</comment>
<proteinExistence type="inferred from homology"/>
<dbReference type="Pfam" id="PF01248">
    <property type="entry name" value="Ribosomal_L7Ae"/>
    <property type="match status" value="1"/>
</dbReference>
<dbReference type="InterPro" id="IPR029064">
    <property type="entry name" value="Ribosomal_eL30-like_sf"/>
</dbReference>
<dbReference type="STRING" id="50429.A0A2B4SR87"/>
<sequence length="128" mass="14025">MANDEVNPKAFPLADPQLTVTILDLLQQASSYKQLRKGANEATKCLNRGIAEFIVMAADTEPLEILLHLPLLCEDKNVPYVFVRSKQALGRACGVSRPVIATAVTINEGSQLKPQIQSLQQSIEKLLI</sequence>
<evidence type="ECO:0000256" key="6">
    <source>
        <dbReference type="ARBA" id="ARBA00023187"/>
    </source>
</evidence>
<dbReference type="AlphaFoldDB" id="A0A2B4SR87"/>
<organism evidence="11 12">
    <name type="scientific">Stylophora pistillata</name>
    <name type="common">Smooth cauliflower coral</name>
    <dbReference type="NCBI Taxonomy" id="50429"/>
    <lineage>
        <taxon>Eukaryota</taxon>
        <taxon>Metazoa</taxon>
        <taxon>Cnidaria</taxon>
        <taxon>Anthozoa</taxon>
        <taxon>Hexacorallia</taxon>
        <taxon>Scleractinia</taxon>
        <taxon>Astrocoeniina</taxon>
        <taxon>Pocilloporidae</taxon>
        <taxon>Stylophora</taxon>
    </lineage>
</organism>
<dbReference type="PROSITE" id="PS01082">
    <property type="entry name" value="RIBOSOMAL_L7AE"/>
    <property type="match status" value="1"/>
</dbReference>
<keyword evidence="7 9" id="KW-0539">Nucleus</keyword>
<dbReference type="InterPro" id="IPR004038">
    <property type="entry name" value="Ribosomal_eL8/eL30/eS12/Gad45"/>
</dbReference>
<dbReference type="InterPro" id="IPR050257">
    <property type="entry name" value="eL8/uL1-like"/>
</dbReference>
<feature type="domain" description="Ribosomal protein eL8/eL30/eS12/Gadd45" evidence="10">
    <location>
        <begin position="22"/>
        <end position="111"/>
    </location>
</feature>
<dbReference type="EMBL" id="LSMT01000030">
    <property type="protein sequence ID" value="PFX31876.1"/>
    <property type="molecule type" value="Genomic_DNA"/>
</dbReference>
<dbReference type="GO" id="GO:0005730">
    <property type="term" value="C:nucleolus"/>
    <property type="evidence" value="ECO:0007669"/>
    <property type="project" value="UniProtKB-SubCell"/>
</dbReference>
<dbReference type="InterPro" id="IPR002415">
    <property type="entry name" value="H/ACA_rnp_Nhp2-like"/>
</dbReference>
<dbReference type="PANTHER" id="PTHR23105">
    <property type="entry name" value="RIBOSOMAL PROTEIN L7AE FAMILY MEMBER"/>
    <property type="match status" value="1"/>
</dbReference>
<dbReference type="CDD" id="cd21104">
    <property type="entry name" value="SNU13"/>
    <property type="match status" value="1"/>
</dbReference>
<evidence type="ECO:0000313" key="12">
    <source>
        <dbReference type="Proteomes" id="UP000225706"/>
    </source>
</evidence>
<dbReference type="FunFam" id="3.30.1330.30:FF:000002">
    <property type="entry name" value="NHP2-like protein 1 homolog"/>
    <property type="match status" value="1"/>
</dbReference>
<keyword evidence="8 9" id="KW-0687">Ribonucleoprotein</keyword>
<evidence type="ECO:0000256" key="9">
    <source>
        <dbReference type="RuleBase" id="RU366039"/>
    </source>
</evidence>
<name>A0A2B4SR87_STYPI</name>
<protein>
    <submittedName>
        <fullName evidence="11">NHP2-like protein 1</fullName>
    </submittedName>
</protein>
<evidence type="ECO:0000256" key="2">
    <source>
        <dbReference type="ARBA" id="ARBA00007337"/>
    </source>
</evidence>
<evidence type="ECO:0000256" key="3">
    <source>
        <dbReference type="ARBA" id="ARBA00022664"/>
    </source>
</evidence>
<keyword evidence="6" id="KW-0508">mRNA splicing</keyword>
<evidence type="ECO:0000259" key="10">
    <source>
        <dbReference type="Pfam" id="PF01248"/>
    </source>
</evidence>
<evidence type="ECO:0000256" key="4">
    <source>
        <dbReference type="ARBA" id="ARBA00022728"/>
    </source>
</evidence>
<comment type="function">
    <text evidence="9">Common component of the spliceosome and rRNA processing machinery.</text>
</comment>